<evidence type="ECO:0000313" key="3">
    <source>
        <dbReference type="EMBL" id="RVT51282.1"/>
    </source>
</evidence>
<comment type="caution">
    <text evidence="3">The sequence shown here is derived from an EMBL/GenBank/DDBJ whole genome shotgun (WGS) entry which is preliminary data.</text>
</comment>
<evidence type="ECO:0000313" key="4">
    <source>
        <dbReference type="Proteomes" id="UP000288178"/>
    </source>
</evidence>
<sequence>MSRPAQATAAPRGEDGTGLGWWRMLVFSLPAGPHAFIVMPLMVVLPGFYASNTAVTTAQVALVISLGRVFDAVIDPFLGHMSDRTPGRLGPRKPWLISATLICPLAIFFLYQPPRDAGFVYFTAWSFLLYVGTSMFEIGRGAWSAELTRDYTERSQVSMVTAFFNICGSLSFWLLPLLLAKTAGTTAITGGTLSALSWIYLFVMPPLMLLSVWLVPVGVPQIAEASLSAWRAMLSSLRLCRPLWHYLAAISCWGLGQGTFMTVLYVFMTDYMQLGEKFPVMMLSYFVIQLLVMPVWGRILRRVDRHRAWAVSLAVDCCSRLLILLLPVGPEAFVPAFAVVAISATFATPCNFLPPALLADVVDYNTLKVRSNQAARFYALNSLAIKIMQALGGGLAFACLAAADYQIGKPNPPEAAWGLLVAYLGIPTVLLLAAAVLAWRFPLDRVSQRTIRRRLERLATRTA</sequence>
<protein>
    <submittedName>
        <fullName evidence="3">MFS transporter</fullName>
    </submittedName>
</protein>
<dbReference type="Proteomes" id="UP000288178">
    <property type="component" value="Unassembled WGS sequence"/>
</dbReference>
<reference evidence="3 4" key="1">
    <citation type="submission" date="2019-01" db="EMBL/GenBank/DDBJ databases">
        <authorList>
            <person name="Chen W.-M."/>
        </authorList>
    </citation>
    <scope>NUCLEOTIDE SEQUENCE [LARGE SCALE GENOMIC DNA]</scope>
    <source>
        <strain evidence="3 4">ICH-3</strain>
    </source>
</reference>
<keyword evidence="4" id="KW-1185">Reference proteome</keyword>
<organism evidence="3 4">
    <name type="scientific">Rubrivivax albus</name>
    <dbReference type="NCBI Taxonomy" id="2499835"/>
    <lineage>
        <taxon>Bacteria</taxon>
        <taxon>Pseudomonadati</taxon>
        <taxon>Pseudomonadota</taxon>
        <taxon>Betaproteobacteria</taxon>
        <taxon>Burkholderiales</taxon>
        <taxon>Sphaerotilaceae</taxon>
        <taxon>Rubrivivax</taxon>
    </lineage>
</organism>
<feature type="transmembrane region" description="Helical" evidence="2">
    <location>
        <begin position="54"/>
        <end position="74"/>
    </location>
</feature>
<evidence type="ECO:0000256" key="1">
    <source>
        <dbReference type="ARBA" id="ARBA00009617"/>
    </source>
</evidence>
<keyword evidence="2" id="KW-1133">Transmembrane helix</keyword>
<dbReference type="SUPFAM" id="SSF103473">
    <property type="entry name" value="MFS general substrate transporter"/>
    <property type="match status" value="1"/>
</dbReference>
<dbReference type="PANTHER" id="PTHR11328">
    <property type="entry name" value="MAJOR FACILITATOR SUPERFAMILY DOMAIN-CONTAINING PROTEIN"/>
    <property type="match status" value="1"/>
</dbReference>
<comment type="similarity">
    <text evidence="1">Belongs to the sodium:galactoside symporter (TC 2.A.2) family.</text>
</comment>
<feature type="transmembrane region" description="Helical" evidence="2">
    <location>
        <begin position="118"/>
        <end position="136"/>
    </location>
</feature>
<feature type="transmembrane region" description="Helical" evidence="2">
    <location>
        <begin position="415"/>
        <end position="439"/>
    </location>
</feature>
<feature type="transmembrane region" description="Helical" evidence="2">
    <location>
        <begin position="21"/>
        <end position="48"/>
    </location>
</feature>
<keyword evidence="2" id="KW-0472">Membrane</keyword>
<keyword evidence="2" id="KW-0812">Transmembrane</keyword>
<accession>A0A3S2U8K1</accession>
<dbReference type="GO" id="GO:0005886">
    <property type="term" value="C:plasma membrane"/>
    <property type="evidence" value="ECO:0007669"/>
    <property type="project" value="TreeGrafter"/>
</dbReference>
<proteinExistence type="inferred from homology"/>
<dbReference type="Gene3D" id="1.20.1250.20">
    <property type="entry name" value="MFS general substrate transporter like domains"/>
    <property type="match status" value="2"/>
</dbReference>
<evidence type="ECO:0000256" key="2">
    <source>
        <dbReference type="SAM" id="Phobius"/>
    </source>
</evidence>
<dbReference type="OrthoDB" id="181905at2"/>
<dbReference type="RefSeq" id="WP_128198284.1">
    <property type="nucleotide sequence ID" value="NZ_SACT01000003.1"/>
</dbReference>
<feature type="transmembrane region" description="Helical" evidence="2">
    <location>
        <begin position="198"/>
        <end position="222"/>
    </location>
</feature>
<dbReference type="Pfam" id="PF13347">
    <property type="entry name" value="MFS_2"/>
    <property type="match status" value="1"/>
</dbReference>
<feature type="transmembrane region" description="Helical" evidence="2">
    <location>
        <begin position="332"/>
        <end position="362"/>
    </location>
</feature>
<feature type="transmembrane region" description="Helical" evidence="2">
    <location>
        <begin position="157"/>
        <end position="178"/>
    </location>
</feature>
<dbReference type="GO" id="GO:0015293">
    <property type="term" value="F:symporter activity"/>
    <property type="evidence" value="ECO:0007669"/>
    <property type="project" value="InterPro"/>
</dbReference>
<dbReference type="InterPro" id="IPR036259">
    <property type="entry name" value="MFS_trans_sf"/>
</dbReference>
<gene>
    <name evidence="3" type="ORF">ENE75_10575</name>
</gene>
<dbReference type="GO" id="GO:0008643">
    <property type="term" value="P:carbohydrate transport"/>
    <property type="evidence" value="ECO:0007669"/>
    <property type="project" value="InterPro"/>
</dbReference>
<dbReference type="InterPro" id="IPR039672">
    <property type="entry name" value="MFS_2"/>
</dbReference>
<dbReference type="PANTHER" id="PTHR11328:SF28">
    <property type="entry name" value="MAJOR FACILITATOR SUPERFAMILY DOMAIN-CONTAINING PROTEIN 12"/>
    <property type="match status" value="1"/>
</dbReference>
<feature type="transmembrane region" description="Helical" evidence="2">
    <location>
        <begin position="95"/>
        <end position="112"/>
    </location>
</feature>
<name>A0A3S2U8K1_9BURK</name>
<feature type="transmembrane region" description="Helical" evidence="2">
    <location>
        <begin position="243"/>
        <end position="266"/>
    </location>
</feature>
<dbReference type="AlphaFoldDB" id="A0A3S2U8K1"/>
<dbReference type="EMBL" id="SACT01000003">
    <property type="protein sequence ID" value="RVT51282.1"/>
    <property type="molecule type" value="Genomic_DNA"/>
</dbReference>
<feature type="transmembrane region" description="Helical" evidence="2">
    <location>
        <begin position="278"/>
        <end position="296"/>
    </location>
</feature>